<dbReference type="Pfam" id="PF00593">
    <property type="entry name" value="TonB_dep_Rec_b-barrel"/>
    <property type="match status" value="1"/>
</dbReference>
<evidence type="ECO:0000256" key="1">
    <source>
        <dbReference type="ARBA" id="ARBA00004571"/>
    </source>
</evidence>
<dbReference type="NCBIfam" id="TIGR04056">
    <property type="entry name" value="OMP_RagA_SusC"/>
    <property type="match status" value="1"/>
</dbReference>
<dbReference type="InterPro" id="IPR000531">
    <property type="entry name" value="Beta-barrel_TonB"/>
</dbReference>
<organism evidence="12 13">
    <name type="scientific">Marinoscillum furvescens DSM 4134</name>
    <dbReference type="NCBI Taxonomy" id="1122208"/>
    <lineage>
        <taxon>Bacteria</taxon>
        <taxon>Pseudomonadati</taxon>
        <taxon>Bacteroidota</taxon>
        <taxon>Cytophagia</taxon>
        <taxon>Cytophagales</taxon>
        <taxon>Reichenbachiellaceae</taxon>
        <taxon>Marinoscillum</taxon>
    </lineage>
</organism>
<dbReference type="InterPro" id="IPR037066">
    <property type="entry name" value="Plug_dom_sf"/>
</dbReference>
<keyword evidence="2 8" id="KW-0813">Transport</keyword>
<dbReference type="GO" id="GO:0009279">
    <property type="term" value="C:cell outer membrane"/>
    <property type="evidence" value="ECO:0007669"/>
    <property type="project" value="UniProtKB-SubCell"/>
</dbReference>
<keyword evidence="5 9" id="KW-0798">TonB box</keyword>
<evidence type="ECO:0000256" key="4">
    <source>
        <dbReference type="ARBA" id="ARBA00022692"/>
    </source>
</evidence>
<dbReference type="FunFam" id="2.60.40.1120:FF:000003">
    <property type="entry name" value="Outer membrane protein Omp121"/>
    <property type="match status" value="1"/>
</dbReference>
<dbReference type="EMBL" id="QREG01000011">
    <property type="protein sequence ID" value="RED97930.1"/>
    <property type="molecule type" value="Genomic_DNA"/>
</dbReference>
<evidence type="ECO:0000256" key="6">
    <source>
        <dbReference type="ARBA" id="ARBA00023136"/>
    </source>
</evidence>
<evidence type="ECO:0000256" key="2">
    <source>
        <dbReference type="ARBA" id="ARBA00022448"/>
    </source>
</evidence>
<dbReference type="InterPro" id="IPR008969">
    <property type="entry name" value="CarboxyPept-like_regulatory"/>
</dbReference>
<dbReference type="Gene3D" id="2.60.40.1120">
    <property type="entry name" value="Carboxypeptidase-like, regulatory domain"/>
    <property type="match status" value="1"/>
</dbReference>
<reference evidence="12 13" key="1">
    <citation type="submission" date="2018-07" db="EMBL/GenBank/DDBJ databases">
        <title>Genomic Encyclopedia of Type Strains, Phase IV (KMG-IV): sequencing the most valuable type-strain genomes for metagenomic binning, comparative biology and taxonomic classification.</title>
        <authorList>
            <person name="Goeker M."/>
        </authorList>
    </citation>
    <scope>NUCLEOTIDE SEQUENCE [LARGE SCALE GENOMIC DNA]</scope>
    <source>
        <strain evidence="12 13">DSM 4134</strain>
    </source>
</reference>
<dbReference type="NCBIfam" id="TIGR04057">
    <property type="entry name" value="SusC_RagA_signa"/>
    <property type="match status" value="1"/>
</dbReference>
<protein>
    <submittedName>
        <fullName evidence="12">TonB-linked SusC/RagA family outer membrane protein</fullName>
    </submittedName>
</protein>
<dbReference type="Gene3D" id="2.170.130.10">
    <property type="entry name" value="TonB-dependent receptor, plug domain"/>
    <property type="match status" value="1"/>
</dbReference>
<keyword evidence="4 8" id="KW-0812">Transmembrane</keyword>
<proteinExistence type="inferred from homology"/>
<dbReference type="Proteomes" id="UP000256779">
    <property type="component" value="Unassembled WGS sequence"/>
</dbReference>
<comment type="similarity">
    <text evidence="8 9">Belongs to the TonB-dependent receptor family.</text>
</comment>
<feature type="domain" description="TonB-dependent receptor-like beta-barrel" evidence="10">
    <location>
        <begin position="457"/>
        <end position="786"/>
    </location>
</feature>
<dbReference type="Gene3D" id="2.40.170.20">
    <property type="entry name" value="TonB-dependent receptor, beta-barrel domain"/>
    <property type="match status" value="1"/>
</dbReference>
<evidence type="ECO:0000259" key="10">
    <source>
        <dbReference type="Pfam" id="PF00593"/>
    </source>
</evidence>
<evidence type="ECO:0000259" key="11">
    <source>
        <dbReference type="Pfam" id="PF07715"/>
    </source>
</evidence>
<dbReference type="InterPro" id="IPR023996">
    <property type="entry name" value="TonB-dep_OMP_SusC/RagA"/>
</dbReference>
<gene>
    <name evidence="12" type="ORF">C7460_11171</name>
</gene>
<evidence type="ECO:0000256" key="8">
    <source>
        <dbReference type="PROSITE-ProRule" id="PRU01360"/>
    </source>
</evidence>
<dbReference type="InterPro" id="IPR023997">
    <property type="entry name" value="TonB-dep_OMP_SusC/RagA_CS"/>
</dbReference>
<evidence type="ECO:0000313" key="13">
    <source>
        <dbReference type="Proteomes" id="UP000256779"/>
    </source>
</evidence>
<keyword evidence="13" id="KW-1185">Reference proteome</keyword>
<accession>A0A3D9L4S5</accession>
<dbReference type="Pfam" id="PF13715">
    <property type="entry name" value="CarbopepD_reg_2"/>
    <property type="match status" value="1"/>
</dbReference>
<comment type="subcellular location">
    <subcellularLocation>
        <location evidence="1 8">Cell outer membrane</location>
        <topology evidence="1 8">Multi-pass membrane protein</topology>
    </subcellularLocation>
</comment>
<dbReference type="SUPFAM" id="SSF49464">
    <property type="entry name" value="Carboxypeptidase regulatory domain-like"/>
    <property type="match status" value="1"/>
</dbReference>
<dbReference type="Pfam" id="PF07715">
    <property type="entry name" value="Plug"/>
    <property type="match status" value="1"/>
</dbReference>
<sequence>MRNDYSKMKPKEPVRSWPGVSFVMVCLLLFGGYVSKAQNTTRVTGTISSDEDGGTLPGVTVLVKGTTNGTITDIEGNYSIQVPEDATLIISFVGFQTQEIPVNGRSVINVNMQTDVAALDEVVVVGYGTQKKSDLTGAVASLDGETLNDMVAANIDQALKGRIAGVQVTQNTGAPGGAVSLRIRGTSSITGSSEPLYVIDGIPISGEGQSIAGFDWAGGANGQNRVNPLASINPNDIVSIEVLKDASATAIYGSRAANGVVMVTTRRGKAGEAKISYDGYYAVQELPRKLDMMNLREFAAYQAQVAEEIDGIELNERFQDPSLLGEGTDWQDAVFEQAPIQSHQLSVSGGVDDFKYAISGGYFSQDGIIIGSGFERFTTRVNLDVKVKEWFKMGTSITYADIDEVITLNSGGDGVISQALQMSPAVPVRDIDGNFAGPVQNTAEIGSNPVALALLRNNTLKRERLMANFFADLDLAKGLKLRTEYGLDNAHGLNKSFNPTYEWGVIRNDVNDLRQREENNFFWIWKNYLTYNFKSGVHDLTAMLGNEMQESRWNGSEVYKTNFVSNDIQVLNQGENSTVPTNGWLGNSTLASYYTRLNYILSDKYLFTFTVRADGSSKFGPNNRWAVFPSGSFAWRVMNEDFMPKTNVLTDLKFRAGYGEVGNQSIPNYAYGSALRTENSQFGTANINQRFSNPNLRWEATTQYNIGLDLSLWGGRIDLTADYYNKQTRDLLLEVSLPDYISGGGAGIASPFANVGKLENKGLELSLNTRNITRDKFSWNTDVTFTLNRNKILEIDRDYTRNLYWYSNFQSVTRTTEGQPVGVFYGYKTNGIFTDSTDIANSPVQVEDQTQDGNQNLIHVRDGVWLGDMKFQDLNGDGIVNSEDQTIIGDPNPDFTYGINNSFNFGPVNLGIYLTGSYGADVLNFSKVRNEQMSSVYNNQSSDIVKRARIELVNEEGSYNNISDVTLTNPNTDIPRFSQTDNNTNDRMSDRWIEDGSYVRIQTITVGYSLPTSLLNRVKINSMRVYVKGQNLYTFTNYSGYDPEVGAFNQDPLMQNIDMGRYPSPRVYTVGANITF</sequence>
<evidence type="ECO:0000256" key="5">
    <source>
        <dbReference type="ARBA" id="ARBA00023077"/>
    </source>
</evidence>
<dbReference type="InterPro" id="IPR039426">
    <property type="entry name" value="TonB-dep_rcpt-like"/>
</dbReference>
<dbReference type="FunFam" id="2.170.130.10:FF:000008">
    <property type="entry name" value="SusC/RagA family TonB-linked outer membrane protein"/>
    <property type="match status" value="1"/>
</dbReference>
<dbReference type="SUPFAM" id="SSF56935">
    <property type="entry name" value="Porins"/>
    <property type="match status" value="1"/>
</dbReference>
<dbReference type="PROSITE" id="PS52016">
    <property type="entry name" value="TONB_DEPENDENT_REC_3"/>
    <property type="match status" value="1"/>
</dbReference>
<name>A0A3D9L4S5_MARFU</name>
<dbReference type="InterPro" id="IPR036942">
    <property type="entry name" value="Beta-barrel_TonB_sf"/>
</dbReference>
<evidence type="ECO:0000256" key="9">
    <source>
        <dbReference type="RuleBase" id="RU003357"/>
    </source>
</evidence>
<evidence type="ECO:0000256" key="3">
    <source>
        <dbReference type="ARBA" id="ARBA00022452"/>
    </source>
</evidence>
<feature type="domain" description="TonB-dependent receptor plug" evidence="11">
    <location>
        <begin position="132"/>
        <end position="260"/>
    </location>
</feature>
<evidence type="ECO:0000313" key="12">
    <source>
        <dbReference type="EMBL" id="RED97930.1"/>
    </source>
</evidence>
<keyword evidence="7 8" id="KW-0998">Cell outer membrane</keyword>
<keyword evidence="3 8" id="KW-1134">Transmembrane beta strand</keyword>
<comment type="caution">
    <text evidence="12">The sequence shown here is derived from an EMBL/GenBank/DDBJ whole genome shotgun (WGS) entry which is preliminary data.</text>
</comment>
<keyword evidence="6 8" id="KW-0472">Membrane</keyword>
<evidence type="ECO:0000256" key="7">
    <source>
        <dbReference type="ARBA" id="ARBA00023237"/>
    </source>
</evidence>
<dbReference type="InterPro" id="IPR012910">
    <property type="entry name" value="Plug_dom"/>
</dbReference>
<dbReference type="AlphaFoldDB" id="A0A3D9L4S5"/>